<dbReference type="InterPro" id="IPR015413">
    <property type="entry name" value="Methionyl/Leucyl_tRNA_Synth"/>
</dbReference>
<feature type="domain" description="Methionyl/Leucyl tRNA synthetase" evidence="6">
    <location>
        <begin position="4"/>
        <end position="127"/>
    </location>
</feature>
<evidence type="ECO:0000259" key="6">
    <source>
        <dbReference type="Pfam" id="PF09334"/>
    </source>
</evidence>
<evidence type="ECO:0000256" key="4">
    <source>
        <dbReference type="ARBA" id="ARBA00022917"/>
    </source>
</evidence>
<keyword evidence="1 7" id="KW-0436">Ligase</keyword>
<protein>
    <submittedName>
        <fullName evidence="7">Class I tRNA ligase family protein</fullName>
    </submittedName>
</protein>
<dbReference type="Gene3D" id="3.40.50.620">
    <property type="entry name" value="HUPs"/>
    <property type="match status" value="1"/>
</dbReference>
<keyword evidence="3" id="KW-0067">ATP-binding</keyword>
<evidence type="ECO:0000256" key="5">
    <source>
        <dbReference type="ARBA" id="ARBA00023146"/>
    </source>
</evidence>
<feature type="non-terminal residue" evidence="7">
    <location>
        <position position="127"/>
    </location>
</feature>
<reference evidence="7" key="1">
    <citation type="submission" date="2019-11" db="EMBL/GenBank/DDBJ databases">
        <title>Characterization of Clostridium perfringens isolates from swine manure treated agricultural soils.</title>
        <authorList>
            <person name="Wushke S.T."/>
        </authorList>
    </citation>
    <scope>NUCLEOTIDE SEQUENCE</scope>
    <source>
        <strain evidence="7">X62</strain>
    </source>
</reference>
<evidence type="ECO:0000256" key="1">
    <source>
        <dbReference type="ARBA" id="ARBA00022598"/>
    </source>
</evidence>
<accession>A0AAW9KML1</accession>
<dbReference type="Proteomes" id="UP001288944">
    <property type="component" value="Unassembled WGS sequence"/>
</dbReference>
<organism evidence="7 8">
    <name type="scientific">Clostridium perfringens</name>
    <dbReference type="NCBI Taxonomy" id="1502"/>
    <lineage>
        <taxon>Bacteria</taxon>
        <taxon>Bacillati</taxon>
        <taxon>Bacillota</taxon>
        <taxon>Clostridia</taxon>
        <taxon>Eubacteriales</taxon>
        <taxon>Clostridiaceae</taxon>
        <taxon>Clostridium</taxon>
    </lineage>
</organism>
<evidence type="ECO:0000256" key="2">
    <source>
        <dbReference type="ARBA" id="ARBA00022741"/>
    </source>
</evidence>
<keyword evidence="5" id="KW-0030">Aminoacyl-tRNA synthetase</keyword>
<dbReference type="EMBL" id="WNUR01001820">
    <property type="protein sequence ID" value="MDZ7543936.1"/>
    <property type="molecule type" value="Genomic_DNA"/>
</dbReference>
<dbReference type="Gene3D" id="2.170.220.10">
    <property type="match status" value="1"/>
</dbReference>
<evidence type="ECO:0000313" key="7">
    <source>
        <dbReference type="EMBL" id="MDZ7543936.1"/>
    </source>
</evidence>
<dbReference type="PANTHER" id="PTHR45765:SF1">
    <property type="entry name" value="METHIONINE--TRNA LIGASE, CYTOPLASMIC"/>
    <property type="match status" value="1"/>
</dbReference>
<evidence type="ECO:0000256" key="3">
    <source>
        <dbReference type="ARBA" id="ARBA00022840"/>
    </source>
</evidence>
<dbReference type="InterPro" id="IPR023458">
    <property type="entry name" value="Met-tRNA_ligase_1"/>
</dbReference>
<gene>
    <name evidence="7" type="ORF">GNF83_22800</name>
</gene>
<dbReference type="Pfam" id="PF09334">
    <property type="entry name" value="tRNA-synt_1g"/>
    <property type="match status" value="1"/>
</dbReference>
<feature type="non-terminal residue" evidence="7">
    <location>
        <position position="1"/>
    </location>
</feature>
<dbReference type="SUPFAM" id="SSF52374">
    <property type="entry name" value="Nucleotidylyl transferase"/>
    <property type="match status" value="1"/>
</dbReference>
<dbReference type="AlphaFoldDB" id="A0AAW9KML1"/>
<evidence type="ECO:0000313" key="8">
    <source>
        <dbReference type="Proteomes" id="UP001288944"/>
    </source>
</evidence>
<dbReference type="InterPro" id="IPR014729">
    <property type="entry name" value="Rossmann-like_a/b/a_fold"/>
</dbReference>
<dbReference type="PANTHER" id="PTHR45765">
    <property type="entry name" value="METHIONINE--TRNA LIGASE"/>
    <property type="match status" value="1"/>
</dbReference>
<comment type="caution">
    <text evidence="7">The sequence shown here is derived from an EMBL/GenBank/DDBJ whole genome shotgun (WGS) entry which is preliminary data.</text>
</comment>
<dbReference type="GO" id="GO:0005829">
    <property type="term" value="C:cytosol"/>
    <property type="evidence" value="ECO:0007669"/>
    <property type="project" value="TreeGrafter"/>
</dbReference>
<proteinExistence type="predicted"/>
<sequence>AYMEEKCPYCEEKLVTQTKHLFFSLSQFENDVRRLLIRQKGWRENAQKIVKRYLDEGLRDRAVTRDFNWGVDVPLEGYDDKKIFVWIEAVMGYLTASMKCLEERNEDWKEYWQGEDSRIYFVHGKDN</sequence>
<dbReference type="GO" id="GO:0005524">
    <property type="term" value="F:ATP binding"/>
    <property type="evidence" value="ECO:0007669"/>
    <property type="project" value="UniProtKB-KW"/>
</dbReference>
<name>A0AAW9KML1_CLOPF</name>
<keyword evidence="4" id="KW-0648">Protein biosynthesis</keyword>
<keyword evidence="2" id="KW-0547">Nucleotide-binding</keyword>
<dbReference type="GO" id="GO:0004825">
    <property type="term" value="F:methionine-tRNA ligase activity"/>
    <property type="evidence" value="ECO:0007669"/>
    <property type="project" value="InterPro"/>
</dbReference>
<dbReference type="GO" id="GO:0006431">
    <property type="term" value="P:methionyl-tRNA aminoacylation"/>
    <property type="evidence" value="ECO:0007669"/>
    <property type="project" value="TreeGrafter"/>
</dbReference>